<dbReference type="EMBL" id="QUTA01008721">
    <property type="protein sequence ID" value="RHY02851.1"/>
    <property type="molecule type" value="Genomic_DNA"/>
</dbReference>
<feature type="non-terminal residue" evidence="1">
    <location>
        <position position="273"/>
    </location>
</feature>
<proteinExistence type="predicted"/>
<comment type="caution">
    <text evidence="1">The sequence shown here is derived from an EMBL/GenBank/DDBJ whole genome shotgun (WGS) entry which is preliminary data.</text>
</comment>
<dbReference type="Proteomes" id="UP000266239">
    <property type="component" value="Unassembled WGS sequence"/>
</dbReference>
<organism evidence="1 2">
    <name type="scientific">Aphanomyces astaci</name>
    <name type="common">Crayfish plague agent</name>
    <dbReference type="NCBI Taxonomy" id="112090"/>
    <lineage>
        <taxon>Eukaryota</taxon>
        <taxon>Sar</taxon>
        <taxon>Stramenopiles</taxon>
        <taxon>Oomycota</taxon>
        <taxon>Saprolegniomycetes</taxon>
        <taxon>Saprolegniales</taxon>
        <taxon>Verrucalvaceae</taxon>
        <taxon>Aphanomyces</taxon>
    </lineage>
</organism>
<evidence type="ECO:0000313" key="2">
    <source>
        <dbReference type="Proteomes" id="UP000266239"/>
    </source>
</evidence>
<dbReference type="AlphaFoldDB" id="A0A397ABJ2"/>
<dbReference type="VEuPathDB" id="FungiDB:H257_00683"/>
<reference evidence="1 2" key="1">
    <citation type="submission" date="2018-08" db="EMBL/GenBank/DDBJ databases">
        <title>Aphanomyces genome sequencing and annotation.</title>
        <authorList>
            <person name="Minardi D."/>
            <person name="Oidtmann B."/>
            <person name="Van Der Giezen M."/>
            <person name="Studholme D.J."/>
        </authorList>
    </citation>
    <scope>NUCLEOTIDE SEQUENCE [LARGE SCALE GENOMIC DNA]</scope>
    <source>
        <strain evidence="1 2">Yx</strain>
    </source>
</reference>
<sequence length="273" mass="30083">MPSVKAEVGVAIALGVGLGYVWKSYADGELKTIDTFYQDLKKKAAQSSQRHPSRMRIYIHVDPSGGYSEWTYVCKTPLTLVHEAVTAFVDAYNCKFPTQQLTPSLLMAMANNKPLEPTKKISTLLDDHPDMHHDASILLATALYECGSIKDQDKAVSILVHLLDKSNHTDMDAMALYSQVAHDRGKPAQAMQMMLKVLVDRPKDKRTRGFLDVSQHTQRTSIGVQAKCAAFLEAPRGFEYLQLALDPTSPSTAPAYAYLASVAKDHGAMTGIR</sequence>
<accession>A0A397ABJ2</accession>
<protein>
    <submittedName>
        <fullName evidence="1">Uncharacterized protein</fullName>
    </submittedName>
</protein>
<evidence type="ECO:0000313" key="1">
    <source>
        <dbReference type="EMBL" id="RHY02851.1"/>
    </source>
</evidence>
<gene>
    <name evidence="1" type="ORF">DYB25_013783</name>
</gene>
<name>A0A397ABJ2_APHAT</name>